<evidence type="ECO:0000256" key="1">
    <source>
        <dbReference type="ARBA" id="ARBA00022598"/>
    </source>
</evidence>
<organism evidence="9 10">
    <name type="scientific">Afipia massiliensis</name>
    <dbReference type="NCBI Taxonomy" id="211460"/>
    <lineage>
        <taxon>Bacteria</taxon>
        <taxon>Pseudomonadati</taxon>
        <taxon>Pseudomonadota</taxon>
        <taxon>Alphaproteobacteria</taxon>
        <taxon>Hyphomicrobiales</taxon>
        <taxon>Nitrobacteraceae</taxon>
        <taxon>Afipia</taxon>
    </lineage>
</organism>
<dbReference type="PANTHER" id="PTHR47917">
    <property type="match status" value="1"/>
</dbReference>
<gene>
    <name evidence="9" type="ORF">HNQ36_005213</name>
</gene>
<accession>A0A840N8Q8</accession>
<proteinExistence type="predicted"/>
<sequence>MSLKGALLLQPLRGFPLVQKGDDIVDLIHAALQTTGVSLEQNDIIVIAQKVISKAEGRSVDLNDIVPSARAIELSAAAEKDPRLIELILSESNEVLRVRPGVIIVEHRSGLVMANAGIDRSNVSGNQALLLPLDPDGSSSRIRDGLSKRAGVHIGVMIIDSIGRAWRNGTIGTVIGASVVPTLLDLRGQPDLFGRPLETTEVGWADELAAAASLTMGQASEGRPAVLVRGVEISGAGTARDMLRPKEKDLFR</sequence>
<dbReference type="InterPro" id="IPR008225">
    <property type="entry name" value="F420-0_g-glutamyl_ligase"/>
</dbReference>
<evidence type="ECO:0000256" key="3">
    <source>
        <dbReference type="ARBA" id="ARBA00022741"/>
    </source>
</evidence>
<keyword evidence="6" id="KW-0342">GTP-binding</keyword>
<evidence type="ECO:0000259" key="8">
    <source>
        <dbReference type="Pfam" id="PF01996"/>
    </source>
</evidence>
<dbReference type="Proteomes" id="UP000521227">
    <property type="component" value="Unassembled WGS sequence"/>
</dbReference>
<evidence type="ECO:0000256" key="2">
    <source>
        <dbReference type="ARBA" id="ARBA00022723"/>
    </source>
</evidence>
<reference evidence="9 10" key="1">
    <citation type="submission" date="2020-08" db="EMBL/GenBank/DDBJ databases">
        <title>Genomic Encyclopedia of Type Strains, Phase IV (KMG-IV): sequencing the most valuable type-strain genomes for metagenomic binning, comparative biology and taxonomic classification.</title>
        <authorList>
            <person name="Goeker M."/>
        </authorList>
    </citation>
    <scope>NUCLEOTIDE SEQUENCE [LARGE SCALE GENOMIC DNA]</scope>
    <source>
        <strain evidence="9 10">DSM 17498</strain>
    </source>
</reference>
<dbReference type="GO" id="GO:0052619">
    <property type="term" value="F:coenzyme F420-1:gamma-L-glutamate ligase activity"/>
    <property type="evidence" value="ECO:0007669"/>
    <property type="project" value="UniProtKB-EC"/>
</dbReference>
<dbReference type="GO" id="GO:0046872">
    <property type="term" value="F:metal ion binding"/>
    <property type="evidence" value="ECO:0007669"/>
    <property type="project" value="UniProtKB-KW"/>
</dbReference>
<evidence type="ECO:0000256" key="6">
    <source>
        <dbReference type="ARBA" id="ARBA00023134"/>
    </source>
</evidence>
<protein>
    <submittedName>
        <fullName evidence="9">Coenzyme F420-0:L-glutamate ligase/coenzyme F420-1:gamma-L-glutamate ligase</fullName>
        <ecNumber evidence="9">6.3.2.31</ecNumber>
        <ecNumber evidence="9">6.3.2.34</ecNumber>
    </submittedName>
</protein>
<dbReference type="Gene3D" id="3.90.1660.10">
    <property type="entry name" value="CofE-like domain"/>
    <property type="match status" value="1"/>
</dbReference>
<keyword evidence="4" id="KW-0460">Magnesium</keyword>
<feature type="domain" description="Coenzyme F420:L-glutamate ligase-like" evidence="8">
    <location>
        <begin position="15"/>
        <end position="230"/>
    </location>
</feature>
<dbReference type="RefSeq" id="WP_184090617.1">
    <property type="nucleotide sequence ID" value="NZ_JACHIJ010000012.1"/>
</dbReference>
<dbReference type="PANTHER" id="PTHR47917:SF1">
    <property type="entry name" value="COENZYME F420:L-GLUTAMATE LIGASE"/>
    <property type="match status" value="1"/>
</dbReference>
<dbReference type="EC" id="6.3.2.34" evidence="9"/>
<dbReference type="AlphaFoldDB" id="A0A840N8Q8"/>
<evidence type="ECO:0000256" key="4">
    <source>
        <dbReference type="ARBA" id="ARBA00022842"/>
    </source>
</evidence>
<comment type="caution">
    <text evidence="9">The sequence shown here is derived from an EMBL/GenBank/DDBJ whole genome shotgun (WGS) entry which is preliminary data.</text>
</comment>
<evidence type="ECO:0000256" key="7">
    <source>
        <dbReference type="ARBA" id="ARBA00023211"/>
    </source>
</evidence>
<dbReference type="InterPro" id="IPR002847">
    <property type="entry name" value="F420-0_gamma-glut_ligase-dom"/>
</dbReference>
<evidence type="ECO:0000256" key="5">
    <source>
        <dbReference type="ARBA" id="ARBA00022958"/>
    </source>
</evidence>
<keyword evidence="3" id="KW-0547">Nucleotide-binding</keyword>
<dbReference type="EC" id="6.3.2.31" evidence="9"/>
<name>A0A840N8Q8_9BRAD</name>
<keyword evidence="7" id="KW-0464">Manganese</keyword>
<dbReference type="Pfam" id="PF01996">
    <property type="entry name" value="F420_ligase"/>
    <property type="match status" value="1"/>
</dbReference>
<dbReference type="EMBL" id="JACHIJ010000012">
    <property type="protein sequence ID" value="MBB5055202.1"/>
    <property type="molecule type" value="Genomic_DNA"/>
</dbReference>
<keyword evidence="5" id="KW-0630">Potassium</keyword>
<dbReference type="GO" id="GO:0005525">
    <property type="term" value="F:GTP binding"/>
    <property type="evidence" value="ECO:0007669"/>
    <property type="project" value="UniProtKB-KW"/>
</dbReference>
<evidence type="ECO:0000313" key="9">
    <source>
        <dbReference type="EMBL" id="MBB5055202.1"/>
    </source>
</evidence>
<keyword evidence="1 9" id="KW-0436">Ligase</keyword>
<dbReference type="SUPFAM" id="SSF144010">
    <property type="entry name" value="CofE-like"/>
    <property type="match status" value="1"/>
</dbReference>
<evidence type="ECO:0000313" key="10">
    <source>
        <dbReference type="Proteomes" id="UP000521227"/>
    </source>
</evidence>
<dbReference type="Gene3D" id="3.30.1330.100">
    <property type="entry name" value="CofE-like"/>
    <property type="match status" value="1"/>
</dbReference>
<dbReference type="NCBIfam" id="TIGR01916">
    <property type="entry name" value="F420_cofE"/>
    <property type="match status" value="1"/>
</dbReference>
<dbReference type="GO" id="GO:0052618">
    <property type="term" value="F:coenzyme F420-0:L-glutamate ligase activity"/>
    <property type="evidence" value="ECO:0007669"/>
    <property type="project" value="UniProtKB-EC"/>
</dbReference>
<keyword evidence="2" id="KW-0479">Metal-binding</keyword>